<evidence type="ECO:0000256" key="10">
    <source>
        <dbReference type="ARBA" id="ARBA00023002"/>
    </source>
</evidence>
<evidence type="ECO:0000256" key="2">
    <source>
        <dbReference type="ARBA" id="ARBA00004691"/>
    </source>
</evidence>
<gene>
    <name evidence="17" type="primary">queH</name>
    <name evidence="18" type="ORF">FJR48_03935</name>
</gene>
<feature type="binding site" evidence="17">
    <location>
        <position position="7"/>
    </location>
    <ligand>
        <name>[4Fe-4S] cluster</name>
        <dbReference type="ChEBI" id="CHEBI:49883"/>
    </ligand>
</feature>
<dbReference type="Proteomes" id="UP000326944">
    <property type="component" value="Chromosome"/>
</dbReference>
<dbReference type="HAMAP" id="MF_02089">
    <property type="entry name" value="QueH"/>
    <property type="match status" value="1"/>
</dbReference>
<evidence type="ECO:0000256" key="16">
    <source>
        <dbReference type="ARBA" id="ARBA00047415"/>
    </source>
</evidence>
<evidence type="ECO:0000256" key="5">
    <source>
        <dbReference type="ARBA" id="ARBA00016895"/>
    </source>
</evidence>
<evidence type="ECO:0000256" key="12">
    <source>
        <dbReference type="ARBA" id="ARBA00023014"/>
    </source>
</evidence>
<keyword evidence="12 17" id="KW-0411">Iron-sulfur</keyword>
<evidence type="ECO:0000256" key="13">
    <source>
        <dbReference type="ARBA" id="ARBA00023157"/>
    </source>
</evidence>
<evidence type="ECO:0000256" key="1">
    <source>
        <dbReference type="ARBA" id="ARBA00002268"/>
    </source>
</evidence>
<keyword evidence="8 17" id="KW-0479">Metal-binding</keyword>
<dbReference type="KEGG" id="sulg:FJR48_03935"/>
<evidence type="ECO:0000256" key="11">
    <source>
        <dbReference type="ARBA" id="ARBA00023004"/>
    </source>
</evidence>
<dbReference type="OrthoDB" id="9801033at2"/>
<feature type="binding site" evidence="17">
    <location>
        <position position="6"/>
    </location>
    <ligand>
        <name>[4Fe-4S] cluster</name>
        <dbReference type="ChEBI" id="CHEBI:49883"/>
    </ligand>
</feature>
<evidence type="ECO:0000256" key="14">
    <source>
        <dbReference type="ARBA" id="ARBA00023284"/>
    </source>
</evidence>
<accession>A0A5P8NZM3</accession>
<dbReference type="PANTHER" id="PTHR36701">
    <property type="entry name" value="EPOXYQUEUOSINE REDUCTASE QUEH"/>
    <property type="match status" value="1"/>
</dbReference>
<proteinExistence type="inferred from homology"/>
<dbReference type="Pfam" id="PF02677">
    <property type="entry name" value="QueH"/>
    <property type="match status" value="1"/>
</dbReference>
<evidence type="ECO:0000256" key="3">
    <source>
        <dbReference type="ARBA" id="ARBA00008207"/>
    </source>
</evidence>
<name>A0A5P8NZM3_9BACT</name>
<dbReference type="AlphaFoldDB" id="A0A5P8NZM3"/>
<reference evidence="18 19" key="1">
    <citation type="submission" date="2019-09" db="EMBL/GenBank/DDBJ databases">
        <title>Sulfurimonas gotlandica sp. nov., a chemoautotrophic and psychrotolerant epsilonproteobacterium isolated from a pelagic redoxcline, and an emended description of the genus Sulfurimonas.</title>
        <authorList>
            <person name="Wang S."/>
            <person name="Jiang L."/>
            <person name="Shao S."/>
        </authorList>
    </citation>
    <scope>NUCLEOTIDE SEQUENCE [LARGE SCALE GENOMIC DNA]</scope>
    <source>
        <strain evidence="18 19">GYSZ_1</strain>
    </source>
</reference>
<keyword evidence="19" id="KW-1185">Reference proteome</keyword>
<evidence type="ECO:0000256" key="6">
    <source>
        <dbReference type="ARBA" id="ARBA00022485"/>
    </source>
</evidence>
<comment type="similarity">
    <text evidence="3 17">Belongs to the QueH family.</text>
</comment>
<dbReference type="GO" id="GO:0051539">
    <property type="term" value="F:4 iron, 4 sulfur cluster binding"/>
    <property type="evidence" value="ECO:0007669"/>
    <property type="project" value="UniProtKB-UniRule"/>
</dbReference>
<dbReference type="EMBL" id="CP043617">
    <property type="protein sequence ID" value="QFR48915.1"/>
    <property type="molecule type" value="Genomic_DNA"/>
</dbReference>
<keyword evidence="11 17" id="KW-0408">Iron</keyword>
<keyword evidence="9 17" id="KW-0671">Queuosine biosynthesis</keyword>
<evidence type="ECO:0000256" key="8">
    <source>
        <dbReference type="ARBA" id="ARBA00022723"/>
    </source>
</evidence>
<dbReference type="GO" id="GO:0046872">
    <property type="term" value="F:metal ion binding"/>
    <property type="evidence" value="ECO:0007669"/>
    <property type="project" value="UniProtKB-KW"/>
</dbReference>
<evidence type="ECO:0000256" key="4">
    <source>
        <dbReference type="ARBA" id="ARBA00012622"/>
    </source>
</evidence>
<keyword evidence="10 17" id="KW-0560">Oxidoreductase</keyword>
<keyword evidence="6 17" id="KW-0004">4Fe-4S</keyword>
<comment type="function">
    <text evidence="1 17">Catalyzes the conversion of epoxyqueuosine (oQ) to queuosine (Q), which is a hypermodified base found in the wobble positions of tRNA(Asp), tRNA(Asn), tRNA(His) and tRNA(Tyr).</text>
</comment>
<keyword evidence="13 17" id="KW-1015">Disulfide bond</keyword>
<dbReference type="UniPathway" id="UPA00392"/>
<sequence length="364" mass="42738">MLVHICCSVDSHFFLEKLQKDYPQEKLTGFFYDPNIHPYSEYQLRLLDVQRSCKKLGIEVIEGEYDYESWMDAVKGLEKEPEKGARCEVCFDKRFETSANKALELGETTFTTTLLVSPLKSQEQLKRSGELFEKKHGVKFIAVDYRSGGGTQDQSRVTKEEQLYRQDYCGCIYGLTIQREQQNRLMDEMFSPVSGAILPASIEERLEFYKKRIELEDKGVKYKILKQKFLNYRQFSSRLIKGKREIIPSYTLSYSLLNRKKAQGRIEFEHDKVYYLNKDEIKIITLDYYNAIASTEYKNVFELIYGQENFENELKIRNLILKNENNYLLDLSPVIIVDTIPDAKITYELDAKIYDDVKEKLITL</sequence>
<comment type="catalytic activity">
    <reaction evidence="16 17">
        <text>epoxyqueuosine(34) in tRNA + AH2 = queuosine(34) in tRNA + A + H2O</text>
        <dbReference type="Rhea" id="RHEA:32159"/>
        <dbReference type="Rhea" id="RHEA-COMP:18571"/>
        <dbReference type="Rhea" id="RHEA-COMP:18582"/>
        <dbReference type="ChEBI" id="CHEBI:13193"/>
        <dbReference type="ChEBI" id="CHEBI:15377"/>
        <dbReference type="ChEBI" id="CHEBI:17499"/>
        <dbReference type="ChEBI" id="CHEBI:194431"/>
        <dbReference type="ChEBI" id="CHEBI:194443"/>
        <dbReference type="EC" id="1.17.99.6"/>
    </reaction>
</comment>
<comment type="pathway">
    <text evidence="2 17">tRNA modification; tRNA-queuosine biosynthesis.</text>
</comment>
<evidence type="ECO:0000313" key="19">
    <source>
        <dbReference type="Proteomes" id="UP000326944"/>
    </source>
</evidence>
<protein>
    <recommendedName>
        <fullName evidence="5 17">Epoxyqueuosine reductase QueH</fullName>
        <ecNumber evidence="4 17">1.17.99.6</ecNumber>
    </recommendedName>
    <alternativeName>
        <fullName evidence="15 17">Queuosine biosynthesis protein QueH</fullName>
    </alternativeName>
</protein>
<dbReference type="GO" id="GO:0052693">
    <property type="term" value="F:epoxyqueuosine reductase activity"/>
    <property type="evidence" value="ECO:0007669"/>
    <property type="project" value="UniProtKB-UniRule"/>
</dbReference>
<feature type="disulfide bond" description="Redox-active" evidence="17">
    <location>
        <begin position="169"/>
        <end position="171"/>
    </location>
</feature>
<dbReference type="PANTHER" id="PTHR36701:SF1">
    <property type="entry name" value="EPOXYQUEUOSINE REDUCTASE QUEH"/>
    <property type="match status" value="1"/>
</dbReference>
<evidence type="ECO:0000256" key="9">
    <source>
        <dbReference type="ARBA" id="ARBA00022785"/>
    </source>
</evidence>
<dbReference type="GO" id="GO:0008616">
    <property type="term" value="P:tRNA queuosine(34) biosynthetic process"/>
    <property type="evidence" value="ECO:0007669"/>
    <property type="project" value="UniProtKB-UniRule"/>
</dbReference>
<evidence type="ECO:0000256" key="17">
    <source>
        <dbReference type="HAMAP-Rule" id="MF_02089"/>
    </source>
</evidence>
<dbReference type="InterPro" id="IPR003828">
    <property type="entry name" value="QueH"/>
</dbReference>
<organism evidence="18 19">
    <name type="scientific">Sulfurimonas lithotrophica</name>
    <dbReference type="NCBI Taxonomy" id="2590022"/>
    <lineage>
        <taxon>Bacteria</taxon>
        <taxon>Pseudomonadati</taxon>
        <taxon>Campylobacterota</taxon>
        <taxon>Epsilonproteobacteria</taxon>
        <taxon>Campylobacterales</taxon>
        <taxon>Sulfurimonadaceae</taxon>
        <taxon>Sulfurimonas</taxon>
    </lineage>
</organism>
<keyword evidence="14 17" id="KW-0676">Redox-active center</keyword>
<feature type="binding site" evidence="17">
    <location>
        <position position="90"/>
    </location>
    <ligand>
        <name>[4Fe-4S] cluster</name>
        <dbReference type="ChEBI" id="CHEBI:49883"/>
    </ligand>
</feature>
<keyword evidence="7 17" id="KW-0819">tRNA processing</keyword>
<dbReference type="RefSeq" id="WP_152306858.1">
    <property type="nucleotide sequence ID" value="NZ_CP043617.1"/>
</dbReference>
<dbReference type="EC" id="1.17.99.6" evidence="4 17"/>
<evidence type="ECO:0000256" key="7">
    <source>
        <dbReference type="ARBA" id="ARBA00022694"/>
    </source>
</evidence>
<evidence type="ECO:0000256" key="15">
    <source>
        <dbReference type="ARBA" id="ARBA00031446"/>
    </source>
</evidence>
<feature type="binding site" evidence="17">
    <location>
        <position position="87"/>
    </location>
    <ligand>
        <name>[4Fe-4S] cluster</name>
        <dbReference type="ChEBI" id="CHEBI:49883"/>
    </ligand>
</feature>
<evidence type="ECO:0000313" key="18">
    <source>
        <dbReference type="EMBL" id="QFR48915.1"/>
    </source>
</evidence>